<sequence length="862" mass="97460">MSRGGWKIGNQKQLEIDDEKVSKLESLPERIRINSYNLRYFLNKEFGDDSLNFREVSSFSILRPFKMLNHLEKKIRARIEGMERTLNGLEGEIDEHKLERDILVGLIGDWPGVLENPTNLASFIKNGRCLLQFIDDILVPERTRLAAGPETVRFADLWFLYPRGSLVYLKDRSVPQKIWKVIQVTGGRRYLQKLNDMQGEVNPLFSPVVLDCFFLDYDGERFVPIYRSFEVTGFEGVQTVKLLPIVPLAVAEKDPDFFDKQALLDRGRQFVECTKQVGHLEFSGRSHYLDPNGTKLIDLVDGTARSALCYSERIDSEVMVDFSRALQAVPGWRPEATELKLNETNEAEVGSKGVDKDGRWDRKMANELLEEEGRKLRAWESEGSAPSADEDLLLLPDRVFAFVLSSRQWACLRIGEGPNGGNALRERVRDENPWEKLQLLQGHKELVQSLITSHFSRMHSPKIHFDLMKNKGNGVIILLHGVPGVGKTSTAECAAISSNKPLLPITCGDLGLTPGEVEDKLKEVFRLAQEWGCIMLLDEADVFLAQRSVTDTSRNALVSVFLRTLEYYEGILFLTTNRVGVFDEAFKSRIHMALYYPPLTSSQTVRIWQRHIDKAKRAGINVNEDDLLDFADKIYQIQSKPQSNSLWNGRQIRNAFQSAVALAAFHANDGPIHLERKYFQNVFHVSDQFSTYIWTTKNYQTDADRSRLSMVRRDNFEYQSSSSGEPALQVQQQQSQPGSFLQSTYGQDVPRSIPNFGGPKLPQGGNFAGGFPYSAQTQQFENMPAAAMRPGNNLTPGGGQQFNPTFQSSANQVPNYMMNTEQQLQYAAQQTNFRSAGQQGIAPPMQAPLDQPMFATTQMTPQ</sequence>
<comment type="caution">
    <text evidence="4">The sequence shown here is derived from an EMBL/GenBank/DDBJ whole genome shotgun (WGS) entry which is preliminary data.</text>
</comment>
<accession>A0A317WX75</accession>
<dbReference type="InterPro" id="IPR027417">
    <property type="entry name" value="P-loop_NTPase"/>
</dbReference>
<dbReference type="EMBL" id="MSFL01000002">
    <property type="protein sequence ID" value="PWY90989.1"/>
    <property type="molecule type" value="Genomic_DNA"/>
</dbReference>
<feature type="coiled-coil region" evidence="1">
    <location>
        <begin position="72"/>
        <end position="99"/>
    </location>
</feature>
<dbReference type="SMART" id="SM00382">
    <property type="entry name" value="AAA"/>
    <property type="match status" value="1"/>
</dbReference>
<evidence type="ECO:0000256" key="2">
    <source>
        <dbReference type="SAM" id="MobiDB-lite"/>
    </source>
</evidence>
<dbReference type="InterPro" id="IPR056599">
    <property type="entry name" value="AAA_lid_fung"/>
</dbReference>
<dbReference type="GO" id="GO:0005524">
    <property type="term" value="F:ATP binding"/>
    <property type="evidence" value="ECO:0007669"/>
    <property type="project" value="InterPro"/>
</dbReference>
<dbReference type="CDD" id="cd19481">
    <property type="entry name" value="RecA-like_protease"/>
    <property type="match status" value="1"/>
</dbReference>
<feature type="domain" description="AAA+ ATPase" evidence="3">
    <location>
        <begin position="473"/>
        <end position="600"/>
    </location>
</feature>
<dbReference type="InterPro" id="IPR003959">
    <property type="entry name" value="ATPase_AAA_core"/>
</dbReference>
<evidence type="ECO:0000259" key="3">
    <source>
        <dbReference type="SMART" id="SM00382"/>
    </source>
</evidence>
<protein>
    <recommendedName>
        <fullName evidence="3">AAA+ ATPase domain-containing protein</fullName>
    </recommendedName>
</protein>
<keyword evidence="5" id="KW-1185">Reference proteome</keyword>
<feature type="region of interest" description="Disordered" evidence="2">
    <location>
        <begin position="716"/>
        <end position="762"/>
    </location>
</feature>
<feature type="compositionally biased region" description="Low complexity" evidence="2">
    <location>
        <begin position="729"/>
        <end position="743"/>
    </location>
</feature>
<dbReference type="InterPro" id="IPR003593">
    <property type="entry name" value="AAA+_ATPase"/>
</dbReference>
<evidence type="ECO:0000313" key="4">
    <source>
        <dbReference type="EMBL" id="PWY90989.1"/>
    </source>
</evidence>
<dbReference type="Proteomes" id="UP000247233">
    <property type="component" value="Unassembled WGS sequence"/>
</dbReference>
<dbReference type="SUPFAM" id="SSF52540">
    <property type="entry name" value="P-loop containing nucleoside triphosphate hydrolases"/>
    <property type="match status" value="1"/>
</dbReference>
<proteinExistence type="predicted"/>
<dbReference type="Pfam" id="PF00004">
    <property type="entry name" value="AAA"/>
    <property type="match status" value="1"/>
</dbReference>
<organism evidence="4 5">
    <name type="scientific">Aspergillus heteromorphus CBS 117.55</name>
    <dbReference type="NCBI Taxonomy" id="1448321"/>
    <lineage>
        <taxon>Eukaryota</taxon>
        <taxon>Fungi</taxon>
        <taxon>Dikarya</taxon>
        <taxon>Ascomycota</taxon>
        <taxon>Pezizomycotina</taxon>
        <taxon>Eurotiomycetes</taxon>
        <taxon>Eurotiomycetidae</taxon>
        <taxon>Eurotiales</taxon>
        <taxon>Aspergillaceae</taxon>
        <taxon>Aspergillus</taxon>
        <taxon>Aspergillus subgen. Circumdati</taxon>
    </lineage>
</organism>
<keyword evidence="1" id="KW-0175">Coiled coil</keyword>
<dbReference type="OrthoDB" id="10042665at2759"/>
<evidence type="ECO:0000256" key="1">
    <source>
        <dbReference type="SAM" id="Coils"/>
    </source>
</evidence>
<name>A0A317WX75_9EURO</name>
<dbReference type="GeneID" id="37061315"/>
<dbReference type="STRING" id="1448321.A0A317WX75"/>
<dbReference type="VEuPathDB" id="FungiDB:BO70DRAFT_283188"/>
<dbReference type="RefSeq" id="XP_025403432.1">
    <property type="nucleotide sequence ID" value="XM_025539078.1"/>
</dbReference>
<evidence type="ECO:0000313" key="5">
    <source>
        <dbReference type="Proteomes" id="UP000247233"/>
    </source>
</evidence>
<gene>
    <name evidence="4" type="ORF">BO70DRAFT_283188</name>
</gene>
<dbReference type="AlphaFoldDB" id="A0A317WX75"/>
<dbReference type="Pfam" id="PF23232">
    <property type="entry name" value="AAA_lid_13"/>
    <property type="match status" value="1"/>
</dbReference>
<dbReference type="PANTHER" id="PTHR46411">
    <property type="entry name" value="FAMILY ATPASE, PUTATIVE-RELATED"/>
    <property type="match status" value="1"/>
</dbReference>
<dbReference type="InterPro" id="IPR054289">
    <property type="entry name" value="DUF7025"/>
</dbReference>
<dbReference type="PANTHER" id="PTHR46411:SF2">
    <property type="entry name" value="AAA+ ATPASE DOMAIN-CONTAINING PROTEIN"/>
    <property type="match status" value="1"/>
</dbReference>
<reference evidence="4 5" key="1">
    <citation type="submission" date="2016-12" db="EMBL/GenBank/DDBJ databases">
        <title>The genomes of Aspergillus section Nigri reveals drivers in fungal speciation.</title>
        <authorList>
            <consortium name="DOE Joint Genome Institute"/>
            <person name="Vesth T.C."/>
            <person name="Nybo J."/>
            <person name="Theobald S."/>
            <person name="Brandl J."/>
            <person name="Frisvad J.C."/>
            <person name="Nielsen K.F."/>
            <person name="Lyhne E.K."/>
            <person name="Kogle M.E."/>
            <person name="Kuo A."/>
            <person name="Riley R."/>
            <person name="Clum A."/>
            <person name="Nolan M."/>
            <person name="Lipzen A."/>
            <person name="Salamov A."/>
            <person name="Henrissat B."/>
            <person name="Wiebenga A."/>
            <person name="De Vries R.P."/>
            <person name="Grigoriev I.V."/>
            <person name="Mortensen U.H."/>
            <person name="Andersen M.R."/>
            <person name="Baker S.E."/>
        </authorList>
    </citation>
    <scope>NUCLEOTIDE SEQUENCE [LARGE SCALE GENOMIC DNA]</scope>
    <source>
        <strain evidence="4 5">CBS 117.55</strain>
    </source>
</reference>
<dbReference type="GO" id="GO:0016887">
    <property type="term" value="F:ATP hydrolysis activity"/>
    <property type="evidence" value="ECO:0007669"/>
    <property type="project" value="InterPro"/>
</dbReference>
<dbReference type="Pfam" id="PF22942">
    <property type="entry name" value="DUF7025"/>
    <property type="match status" value="1"/>
</dbReference>
<dbReference type="Gene3D" id="3.40.50.300">
    <property type="entry name" value="P-loop containing nucleotide triphosphate hydrolases"/>
    <property type="match status" value="1"/>
</dbReference>